<dbReference type="CDD" id="cd06261">
    <property type="entry name" value="TM_PBP2"/>
    <property type="match status" value="1"/>
</dbReference>
<evidence type="ECO:0000256" key="3">
    <source>
        <dbReference type="ARBA" id="ARBA00022475"/>
    </source>
</evidence>
<dbReference type="SUPFAM" id="SSF161098">
    <property type="entry name" value="MetI-like"/>
    <property type="match status" value="1"/>
</dbReference>
<keyword evidence="3" id="KW-1003">Cell membrane</keyword>
<evidence type="ECO:0000256" key="6">
    <source>
        <dbReference type="ARBA" id="ARBA00023136"/>
    </source>
</evidence>
<evidence type="ECO:0000256" key="5">
    <source>
        <dbReference type="ARBA" id="ARBA00022989"/>
    </source>
</evidence>
<dbReference type="GO" id="GO:0055085">
    <property type="term" value="P:transmembrane transport"/>
    <property type="evidence" value="ECO:0007669"/>
    <property type="project" value="InterPro"/>
</dbReference>
<gene>
    <name evidence="10" type="primary">ssuC_29</name>
    <name evidence="10" type="ORF">SDC9_91539</name>
</gene>
<name>A0A644ZVS1_9ZZZZ</name>
<evidence type="ECO:0000256" key="4">
    <source>
        <dbReference type="ARBA" id="ARBA00022692"/>
    </source>
</evidence>
<keyword evidence="6 8" id="KW-0472">Membrane</keyword>
<feature type="transmembrane region" description="Helical" evidence="8">
    <location>
        <begin position="108"/>
        <end position="130"/>
    </location>
</feature>
<evidence type="ECO:0000256" key="2">
    <source>
        <dbReference type="ARBA" id="ARBA00022448"/>
    </source>
</evidence>
<feature type="transmembrane region" description="Helical" evidence="8">
    <location>
        <begin position="137"/>
        <end position="155"/>
    </location>
</feature>
<dbReference type="PROSITE" id="PS50928">
    <property type="entry name" value="ABC_TM1"/>
    <property type="match status" value="1"/>
</dbReference>
<proteinExistence type="predicted"/>
<feature type="transmembrane region" description="Helical" evidence="8">
    <location>
        <begin position="236"/>
        <end position="255"/>
    </location>
</feature>
<feature type="region of interest" description="Disordered" evidence="7">
    <location>
        <begin position="1"/>
        <end position="23"/>
    </location>
</feature>
<evidence type="ECO:0000313" key="10">
    <source>
        <dbReference type="EMBL" id="MPM44857.1"/>
    </source>
</evidence>
<evidence type="ECO:0000256" key="1">
    <source>
        <dbReference type="ARBA" id="ARBA00004651"/>
    </source>
</evidence>
<comment type="subcellular location">
    <subcellularLocation>
        <location evidence="1">Cell membrane</location>
        <topology evidence="1">Multi-pass membrane protein</topology>
    </subcellularLocation>
</comment>
<accession>A0A644ZVS1</accession>
<keyword evidence="4 8" id="KW-0812">Transmembrane</keyword>
<reference evidence="10" key="1">
    <citation type="submission" date="2019-08" db="EMBL/GenBank/DDBJ databases">
        <authorList>
            <person name="Kucharzyk K."/>
            <person name="Murdoch R.W."/>
            <person name="Higgins S."/>
            <person name="Loffler F."/>
        </authorList>
    </citation>
    <scope>NUCLEOTIDE SEQUENCE</scope>
</reference>
<dbReference type="PANTHER" id="PTHR30151">
    <property type="entry name" value="ALKANE SULFONATE ABC TRANSPORTER-RELATED, MEMBRANE SUBUNIT"/>
    <property type="match status" value="1"/>
</dbReference>
<evidence type="ECO:0000256" key="7">
    <source>
        <dbReference type="SAM" id="MobiDB-lite"/>
    </source>
</evidence>
<protein>
    <submittedName>
        <fullName evidence="10">Putative aliphatic sulfonates transport permease protein SsuC</fullName>
    </submittedName>
</protein>
<comment type="caution">
    <text evidence="10">The sequence shown here is derived from an EMBL/GenBank/DDBJ whole genome shotgun (WGS) entry which is preliminary data.</text>
</comment>
<keyword evidence="2" id="KW-0813">Transport</keyword>
<dbReference type="PANTHER" id="PTHR30151:SF0">
    <property type="entry name" value="ABC TRANSPORTER PERMEASE PROTEIN MJ0413-RELATED"/>
    <property type="match status" value="1"/>
</dbReference>
<evidence type="ECO:0000256" key="8">
    <source>
        <dbReference type="SAM" id="Phobius"/>
    </source>
</evidence>
<dbReference type="GO" id="GO:0005886">
    <property type="term" value="C:plasma membrane"/>
    <property type="evidence" value="ECO:0007669"/>
    <property type="project" value="UniProtKB-SubCell"/>
</dbReference>
<dbReference type="InterPro" id="IPR035906">
    <property type="entry name" value="MetI-like_sf"/>
</dbReference>
<dbReference type="Pfam" id="PF00528">
    <property type="entry name" value="BPD_transp_1"/>
    <property type="match status" value="1"/>
</dbReference>
<dbReference type="AlphaFoldDB" id="A0A644ZVS1"/>
<organism evidence="10">
    <name type="scientific">bioreactor metagenome</name>
    <dbReference type="NCBI Taxonomy" id="1076179"/>
    <lineage>
        <taxon>unclassified sequences</taxon>
        <taxon>metagenomes</taxon>
        <taxon>ecological metagenomes</taxon>
    </lineage>
</organism>
<dbReference type="InterPro" id="IPR000515">
    <property type="entry name" value="MetI-like"/>
</dbReference>
<dbReference type="Gene3D" id="1.10.3720.10">
    <property type="entry name" value="MetI-like"/>
    <property type="match status" value="1"/>
</dbReference>
<feature type="transmembrane region" description="Helical" evidence="8">
    <location>
        <begin position="81"/>
        <end position="102"/>
    </location>
</feature>
<keyword evidence="5 8" id="KW-1133">Transmembrane helix</keyword>
<sequence>MISTSARKNGNRRPLDGGSRPASKGVRGWAVAFWLLLWQLGAMALGQRLLLPSPAEVLVCLARLVVTTDFWRSVGWSAARIFSGFLIACAGGTLLAGLSARFGAVRELLSPLVTAMKAVPVVSFIILALVWLPSRQLSLFISALMVFPTVYLNLLEGVDHTDCRLLEMARVFRVPLGRRLRDIYLPQALPWFRSACSLGLGLCWKSGVAAEVIGLPGGSVGERLYTAKVYLETPELFAWTVTIVAVAAVFEKLILRLLDRIGAKEAKP</sequence>
<feature type="domain" description="ABC transmembrane type-1" evidence="9">
    <location>
        <begin position="70"/>
        <end position="259"/>
    </location>
</feature>
<evidence type="ECO:0000259" key="9">
    <source>
        <dbReference type="PROSITE" id="PS50928"/>
    </source>
</evidence>
<dbReference type="EMBL" id="VSSQ01010644">
    <property type="protein sequence ID" value="MPM44857.1"/>
    <property type="molecule type" value="Genomic_DNA"/>
</dbReference>